<dbReference type="NCBIfam" id="TIGR00589">
    <property type="entry name" value="ogt"/>
    <property type="match status" value="1"/>
</dbReference>
<dbReference type="EMBL" id="PPEK01000020">
    <property type="protein sequence ID" value="PNV66828.1"/>
    <property type="molecule type" value="Genomic_DNA"/>
</dbReference>
<evidence type="ECO:0000259" key="10">
    <source>
        <dbReference type="Pfam" id="PF02870"/>
    </source>
</evidence>
<name>A0A2K2U9F1_9ACTN</name>
<evidence type="ECO:0000256" key="8">
    <source>
        <dbReference type="HAMAP-Rule" id="MF_00772"/>
    </source>
</evidence>
<dbReference type="InterPro" id="IPR036217">
    <property type="entry name" value="MethylDNA_cys_MeTrfase_DNAb"/>
</dbReference>
<evidence type="ECO:0000256" key="7">
    <source>
        <dbReference type="ARBA" id="ARBA00049348"/>
    </source>
</evidence>
<dbReference type="SUPFAM" id="SSF46767">
    <property type="entry name" value="Methylated DNA-protein cysteine methyltransferase, C-terminal domain"/>
    <property type="match status" value="1"/>
</dbReference>
<dbReference type="GO" id="GO:0005737">
    <property type="term" value="C:cytoplasm"/>
    <property type="evidence" value="ECO:0007669"/>
    <property type="project" value="UniProtKB-SubCell"/>
</dbReference>
<dbReference type="HAMAP" id="MF_00772">
    <property type="entry name" value="OGT"/>
    <property type="match status" value="1"/>
</dbReference>
<dbReference type="PANTHER" id="PTHR10815">
    <property type="entry name" value="METHYLATED-DNA--PROTEIN-CYSTEINE METHYLTRANSFERASE"/>
    <property type="match status" value="1"/>
</dbReference>
<evidence type="ECO:0000256" key="5">
    <source>
        <dbReference type="ARBA" id="ARBA00022763"/>
    </source>
</evidence>
<dbReference type="InterPro" id="IPR008332">
    <property type="entry name" value="MethylG_MeTrfase_N"/>
</dbReference>
<evidence type="ECO:0000256" key="1">
    <source>
        <dbReference type="ARBA" id="ARBA00001286"/>
    </source>
</evidence>
<dbReference type="InterPro" id="IPR023546">
    <property type="entry name" value="MGMT"/>
</dbReference>
<dbReference type="InterPro" id="IPR036631">
    <property type="entry name" value="MGMT_N_sf"/>
</dbReference>
<organism evidence="11 12">
    <name type="scientific">Enteroscipio rubneri</name>
    <dbReference type="NCBI Taxonomy" id="2070686"/>
    <lineage>
        <taxon>Bacteria</taxon>
        <taxon>Bacillati</taxon>
        <taxon>Actinomycetota</taxon>
        <taxon>Coriobacteriia</taxon>
        <taxon>Eggerthellales</taxon>
        <taxon>Eggerthellaceae</taxon>
        <taxon>Enteroscipio</taxon>
    </lineage>
</organism>
<comment type="miscellaneous">
    <text evidence="8">This enzyme catalyzes only one turnover and therefore is not strictly catalytic. According to one definition, an enzyme is a biocatalyst that acts repeatedly and over many reaction cycles.</text>
</comment>
<comment type="function">
    <text evidence="8">Involved in the cellular defense against the biological effects of O6-methylguanine (O6-MeG) and O4-methylthymine (O4-MeT) in DNA. Repairs the methylated nucleobase in DNA by stoichiometrically transferring the methyl group to a cysteine residue in the enzyme. This is a suicide reaction: the enzyme is irreversibly inactivated.</text>
</comment>
<evidence type="ECO:0000313" key="12">
    <source>
        <dbReference type="Proteomes" id="UP000236197"/>
    </source>
</evidence>
<evidence type="ECO:0000256" key="6">
    <source>
        <dbReference type="ARBA" id="ARBA00023204"/>
    </source>
</evidence>
<reference evidence="12" key="1">
    <citation type="submission" date="2018-01" db="EMBL/GenBank/DDBJ databases">
        <title>Rubneribacter badeniensis gen. nov., sp. nov., and Colonibacter rubneri, gen. nov., sp. nov., WGS of new members of the Eggerthellaceae.</title>
        <authorList>
            <person name="Danylec N."/>
            <person name="Stoll D.A."/>
            <person name="Doetsch A."/>
            <person name="Kulling S.E."/>
            <person name="Huch M."/>
        </authorList>
    </citation>
    <scope>NUCLEOTIDE SEQUENCE [LARGE SCALE GENOMIC DNA]</scope>
    <source>
        <strain evidence="12">ResAG-96</strain>
    </source>
</reference>
<proteinExistence type="inferred from homology"/>
<comment type="catalytic activity">
    <reaction evidence="1 8">
        <text>a 4-O-methyl-thymidine in DNA + L-cysteinyl-[protein] = a thymidine in DNA + S-methyl-L-cysteinyl-[protein]</text>
        <dbReference type="Rhea" id="RHEA:53428"/>
        <dbReference type="Rhea" id="RHEA-COMP:10131"/>
        <dbReference type="Rhea" id="RHEA-COMP:10132"/>
        <dbReference type="Rhea" id="RHEA-COMP:13555"/>
        <dbReference type="Rhea" id="RHEA-COMP:13556"/>
        <dbReference type="ChEBI" id="CHEBI:29950"/>
        <dbReference type="ChEBI" id="CHEBI:82612"/>
        <dbReference type="ChEBI" id="CHEBI:137386"/>
        <dbReference type="ChEBI" id="CHEBI:137387"/>
        <dbReference type="EC" id="2.1.1.63"/>
    </reaction>
</comment>
<dbReference type="Gene3D" id="1.10.10.10">
    <property type="entry name" value="Winged helix-like DNA-binding domain superfamily/Winged helix DNA-binding domain"/>
    <property type="match status" value="1"/>
</dbReference>
<dbReference type="Pfam" id="PF02870">
    <property type="entry name" value="Methyltransf_1N"/>
    <property type="match status" value="1"/>
</dbReference>
<dbReference type="Gene3D" id="3.30.160.70">
    <property type="entry name" value="Methylated DNA-protein cysteine methyltransferase domain"/>
    <property type="match status" value="1"/>
</dbReference>
<dbReference type="Pfam" id="PF01035">
    <property type="entry name" value="DNA_binding_1"/>
    <property type="match status" value="1"/>
</dbReference>
<comment type="catalytic activity">
    <reaction evidence="7 8">
        <text>a 6-O-methyl-2'-deoxyguanosine in DNA + L-cysteinyl-[protein] = S-methyl-L-cysteinyl-[protein] + a 2'-deoxyguanosine in DNA</text>
        <dbReference type="Rhea" id="RHEA:24000"/>
        <dbReference type="Rhea" id="RHEA-COMP:10131"/>
        <dbReference type="Rhea" id="RHEA-COMP:10132"/>
        <dbReference type="Rhea" id="RHEA-COMP:11367"/>
        <dbReference type="Rhea" id="RHEA-COMP:11368"/>
        <dbReference type="ChEBI" id="CHEBI:29950"/>
        <dbReference type="ChEBI" id="CHEBI:82612"/>
        <dbReference type="ChEBI" id="CHEBI:85445"/>
        <dbReference type="ChEBI" id="CHEBI:85448"/>
        <dbReference type="EC" id="2.1.1.63"/>
    </reaction>
</comment>
<dbReference type="PANTHER" id="PTHR10815:SF5">
    <property type="entry name" value="METHYLATED-DNA--PROTEIN-CYSTEINE METHYLTRANSFERASE"/>
    <property type="match status" value="1"/>
</dbReference>
<accession>A0A2K2U9F1</accession>
<dbReference type="GO" id="GO:0006307">
    <property type="term" value="P:DNA alkylation repair"/>
    <property type="evidence" value="ECO:0007669"/>
    <property type="project" value="UniProtKB-UniRule"/>
</dbReference>
<evidence type="ECO:0000313" key="11">
    <source>
        <dbReference type="EMBL" id="PNV66828.1"/>
    </source>
</evidence>
<evidence type="ECO:0000256" key="4">
    <source>
        <dbReference type="ARBA" id="ARBA00022679"/>
    </source>
</evidence>
<keyword evidence="12" id="KW-1185">Reference proteome</keyword>
<keyword evidence="3 8" id="KW-0489">Methyltransferase</keyword>
<dbReference type="GO" id="GO:0003908">
    <property type="term" value="F:methylated-DNA-[protein]-cysteine S-methyltransferase activity"/>
    <property type="evidence" value="ECO:0007669"/>
    <property type="project" value="UniProtKB-UniRule"/>
</dbReference>
<feature type="domain" description="Methylguanine DNA methyltransferase ribonuclease-like" evidence="10">
    <location>
        <begin position="2"/>
        <end position="66"/>
    </location>
</feature>
<dbReference type="Proteomes" id="UP000236197">
    <property type="component" value="Unassembled WGS sequence"/>
</dbReference>
<feature type="active site" description="Nucleophile; methyl group acceptor" evidence="8">
    <location>
        <position position="121"/>
    </location>
</feature>
<comment type="similarity">
    <text evidence="8">Belongs to the MGMT family.</text>
</comment>
<dbReference type="InterPro" id="IPR001497">
    <property type="entry name" value="MethylDNA_cys_MeTrfase_AS"/>
</dbReference>
<dbReference type="GO" id="GO:0032259">
    <property type="term" value="P:methylation"/>
    <property type="evidence" value="ECO:0007669"/>
    <property type="project" value="UniProtKB-KW"/>
</dbReference>
<gene>
    <name evidence="11" type="ORF">C2L71_11105</name>
</gene>
<evidence type="ECO:0000256" key="3">
    <source>
        <dbReference type="ARBA" id="ARBA00022603"/>
    </source>
</evidence>
<dbReference type="InterPro" id="IPR014048">
    <property type="entry name" value="MethylDNA_cys_MeTrfase_DNA-bd"/>
</dbReference>
<dbReference type="FunFam" id="1.10.10.10:FF:000337">
    <property type="entry name" value="Methylated-DNA--protein-cysteine methyltransferase"/>
    <property type="match status" value="1"/>
</dbReference>
<comment type="caution">
    <text evidence="11">The sequence shown here is derived from an EMBL/GenBank/DDBJ whole genome shotgun (WGS) entry which is preliminary data.</text>
</comment>
<dbReference type="EC" id="2.1.1.63" evidence="8"/>
<dbReference type="CDD" id="cd06445">
    <property type="entry name" value="ATase"/>
    <property type="match status" value="1"/>
</dbReference>
<dbReference type="AlphaFoldDB" id="A0A2K2U9F1"/>
<dbReference type="PROSITE" id="PS00374">
    <property type="entry name" value="MGMT"/>
    <property type="match status" value="1"/>
</dbReference>
<comment type="subcellular location">
    <subcellularLocation>
        <location evidence="8">Cytoplasm</location>
    </subcellularLocation>
</comment>
<feature type="domain" description="Methylated-DNA-[protein]-cysteine S-methyltransferase DNA binding" evidence="9">
    <location>
        <begin position="70"/>
        <end position="149"/>
    </location>
</feature>
<dbReference type="InterPro" id="IPR036388">
    <property type="entry name" value="WH-like_DNA-bd_sf"/>
</dbReference>
<keyword evidence="6 8" id="KW-0234">DNA repair</keyword>
<protein>
    <recommendedName>
        <fullName evidence="8">Methylated-DNA--protein-cysteine methyltransferase</fullName>
        <ecNumber evidence="8">2.1.1.63</ecNumber>
    </recommendedName>
    <alternativeName>
        <fullName evidence="8">6-O-methylguanine-DNA methyltransferase</fullName>
        <shortName evidence="8">MGMT</shortName>
    </alternativeName>
    <alternativeName>
        <fullName evidence="8">O-6-methylguanine-DNA-alkyltransferase</fullName>
    </alternativeName>
</protein>
<keyword evidence="5 8" id="KW-0227">DNA damage</keyword>
<sequence length="157" mass="16721">MTYYPYQTPLGHLTVASDGSAITAIAFGSPPLPGERRATELTNRAANQLQEYLAGKRRAFDLPLAPEGTEFQKRVWAALSDIPYGQTRSYSEVAAAIGNPKACRAVGGANNRNPLPIVVPCHRVIGANGSLVGYAGGSKIKAYLLDLESRACEEDGD</sequence>
<evidence type="ECO:0000256" key="2">
    <source>
        <dbReference type="ARBA" id="ARBA00022490"/>
    </source>
</evidence>
<keyword evidence="4 8" id="KW-0808">Transferase</keyword>
<dbReference type="SUPFAM" id="SSF53155">
    <property type="entry name" value="Methylated DNA-protein cysteine methyltransferase domain"/>
    <property type="match status" value="1"/>
</dbReference>
<keyword evidence="2 8" id="KW-0963">Cytoplasm</keyword>
<evidence type="ECO:0000259" key="9">
    <source>
        <dbReference type="Pfam" id="PF01035"/>
    </source>
</evidence>